<organism evidence="1 2">
    <name type="scientific">Ferrimonas gelatinilytica</name>
    <dbReference type="NCBI Taxonomy" id="1255257"/>
    <lineage>
        <taxon>Bacteria</taxon>
        <taxon>Pseudomonadati</taxon>
        <taxon>Pseudomonadota</taxon>
        <taxon>Gammaproteobacteria</taxon>
        <taxon>Alteromonadales</taxon>
        <taxon>Ferrimonadaceae</taxon>
        <taxon>Ferrimonas</taxon>
    </lineage>
</organism>
<keyword evidence="2" id="KW-1185">Reference proteome</keyword>
<gene>
    <name evidence="1" type="ORF">GCM10025772_00990</name>
</gene>
<name>A0ABP9RSV3_9GAMM</name>
<evidence type="ECO:0000313" key="2">
    <source>
        <dbReference type="Proteomes" id="UP001501600"/>
    </source>
</evidence>
<accession>A0ABP9RSV3</accession>
<dbReference type="EMBL" id="BAABLF010000001">
    <property type="protein sequence ID" value="GAA5186120.1"/>
    <property type="molecule type" value="Genomic_DNA"/>
</dbReference>
<comment type="caution">
    <text evidence="1">The sequence shown here is derived from an EMBL/GenBank/DDBJ whole genome shotgun (WGS) entry which is preliminary data.</text>
</comment>
<sequence>MPNETDDHIFVELRIDGSYYYQGDSYNAKELSKVLMAQFWSGEISSKKLEIHCLKHLKLSQLEDFFTFAEYKIKPVGTKDFKFTSECSGNDAKWTFDN</sequence>
<protein>
    <submittedName>
        <fullName evidence="1">Uncharacterized protein</fullName>
    </submittedName>
</protein>
<proteinExistence type="predicted"/>
<dbReference type="Proteomes" id="UP001501600">
    <property type="component" value="Unassembled WGS sequence"/>
</dbReference>
<reference evidence="2" key="1">
    <citation type="journal article" date="2019" name="Int. J. Syst. Evol. Microbiol.">
        <title>The Global Catalogue of Microorganisms (GCM) 10K type strain sequencing project: providing services to taxonomists for standard genome sequencing and annotation.</title>
        <authorList>
            <consortium name="The Broad Institute Genomics Platform"/>
            <consortium name="The Broad Institute Genome Sequencing Center for Infectious Disease"/>
            <person name="Wu L."/>
            <person name="Ma J."/>
        </authorList>
    </citation>
    <scope>NUCLEOTIDE SEQUENCE [LARGE SCALE GENOMIC DNA]</scope>
    <source>
        <strain evidence="2">JCM 18720</strain>
    </source>
</reference>
<evidence type="ECO:0000313" key="1">
    <source>
        <dbReference type="EMBL" id="GAA5186120.1"/>
    </source>
</evidence>